<dbReference type="AlphaFoldDB" id="A0AAU7C7C1"/>
<dbReference type="Gene3D" id="3.30.700.10">
    <property type="entry name" value="Glycoprotein, Type 4 Pilin"/>
    <property type="match status" value="1"/>
</dbReference>
<dbReference type="InterPro" id="IPR000983">
    <property type="entry name" value="Bac_GSPG_pilin"/>
</dbReference>
<dbReference type="GO" id="GO:0015627">
    <property type="term" value="C:type II protein secretion system complex"/>
    <property type="evidence" value="ECO:0007669"/>
    <property type="project" value="InterPro"/>
</dbReference>
<dbReference type="NCBIfam" id="TIGR04294">
    <property type="entry name" value="pre_pil_HX9DG"/>
    <property type="match status" value="1"/>
</dbReference>
<proteinExistence type="predicted"/>
<name>A0AAU7C7C1_9BACT</name>
<dbReference type="PRINTS" id="PR00813">
    <property type="entry name" value="BCTERIALGSPG"/>
</dbReference>
<dbReference type="InterPro" id="IPR045584">
    <property type="entry name" value="Pilin-like"/>
</dbReference>
<dbReference type="RefSeq" id="WP_406693730.1">
    <property type="nucleotide sequence ID" value="NZ_CP155447.1"/>
</dbReference>
<dbReference type="EMBL" id="CP155447">
    <property type="protein sequence ID" value="XBH01045.1"/>
    <property type="molecule type" value="Genomic_DNA"/>
</dbReference>
<dbReference type="PANTHER" id="PTHR30093:SF2">
    <property type="entry name" value="TYPE II SECRETION SYSTEM PROTEIN H"/>
    <property type="match status" value="1"/>
</dbReference>
<keyword evidence="1" id="KW-0488">Methylation</keyword>
<reference evidence="3" key="1">
    <citation type="submission" date="2024-05" db="EMBL/GenBank/DDBJ databases">
        <title>Planctomycetes of the genus Singulisphaera possess chitinolytic capabilities.</title>
        <authorList>
            <person name="Ivanova A."/>
        </authorList>
    </citation>
    <scope>NUCLEOTIDE SEQUENCE</scope>
    <source>
        <strain evidence="3">Ch08T</strain>
    </source>
</reference>
<sequence length="339" mass="36077">MKKRHAFTLIELLVVIAIIAVLIALLLPAVQAAREAARRSQCVNNLKQLGLAMHNYESSNGGFPPAKIYSAGTTGTSNDPAGGGLVYNTTAHTMILNFLEQTALYNAYNFSRPSCNAVNAGVNMNIAGGTGAFLGNTTVTTTMVAGYLCPSDITPTPYTLTGQAAYPAVNAIRTSYMLAASQYYETYSARVWAGGRPIDEAVFSGSDWSTSIASIKDGTSNTVFIGESRLNKTAAQYGGYWGQGLWTSTHAMVYTPANAAADIYLSTLPNAPALIRQVSAANNPQKLGYAWTFSSSHSGGLNMGFADGSVRFIKNTINPYTWFAINTMRAGEIVSSDSF</sequence>
<dbReference type="Pfam" id="PF07963">
    <property type="entry name" value="N_methyl"/>
    <property type="match status" value="1"/>
</dbReference>
<evidence type="ECO:0000259" key="2">
    <source>
        <dbReference type="Pfam" id="PF07596"/>
    </source>
</evidence>
<dbReference type="PANTHER" id="PTHR30093">
    <property type="entry name" value="GENERAL SECRETION PATHWAY PROTEIN G"/>
    <property type="match status" value="1"/>
</dbReference>
<dbReference type="Pfam" id="PF07596">
    <property type="entry name" value="SBP_bac_10"/>
    <property type="match status" value="1"/>
</dbReference>
<dbReference type="InterPro" id="IPR027558">
    <property type="entry name" value="Pre_pil_HX9DG_C"/>
</dbReference>
<dbReference type="GO" id="GO:0015628">
    <property type="term" value="P:protein secretion by the type II secretion system"/>
    <property type="evidence" value="ECO:0007669"/>
    <property type="project" value="InterPro"/>
</dbReference>
<evidence type="ECO:0000256" key="1">
    <source>
        <dbReference type="ARBA" id="ARBA00022481"/>
    </source>
</evidence>
<organism evidence="3">
    <name type="scientific">Singulisphaera sp. Ch08</name>
    <dbReference type="NCBI Taxonomy" id="3120278"/>
    <lineage>
        <taxon>Bacteria</taxon>
        <taxon>Pseudomonadati</taxon>
        <taxon>Planctomycetota</taxon>
        <taxon>Planctomycetia</taxon>
        <taxon>Isosphaerales</taxon>
        <taxon>Isosphaeraceae</taxon>
        <taxon>Singulisphaera</taxon>
    </lineage>
</organism>
<accession>A0AAU7C7C1</accession>
<dbReference type="NCBIfam" id="TIGR02532">
    <property type="entry name" value="IV_pilin_GFxxxE"/>
    <property type="match status" value="1"/>
</dbReference>
<dbReference type="InterPro" id="IPR012902">
    <property type="entry name" value="N_methyl_site"/>
</dbReference>
<dbReference type="InterPro" id="IPR011453">
    <property type="entry name" value="DUF1559"/>
</dbReference>
<gene>
    <name evidence="3" type="ORF">V5E97_22100</name>
</gene>
<protein>
    <submittedName>
        <fullName evidence="3">DUF1559 domain-containing protein</fullName>
    </submittedName>
</protein>
<evidence type="ECO:0000313" key="3">
    <source>
        <dbReference type="EMBL" id="XBH01045.1"/>
    </source>
</evidence>
<dbReference type="SUPFAM" id="SSF54523">
    <property type="entry name" value="Pili subunits"/>
    <property type="match status" value="1"/>
</dbReference>
<feature type="domain" description="DUF1559" evidence="2">
    <location>
        <begin position="31"/>
        <end position="319"/>
    </location>
</feature>